<dbReference type="RefSeq" id="WP_052605130.1">
    <property type="nucleotide sequence ID" value="NZ_JXYS01000031.1"/>
</dbReference>
<keyword evidence="1" id="KW-0472">Membrane</keyword>
<dbReference type="EMBL" id="JXYS01000031">
    <property type="protein sequence ID" value="KJF17679.1"/>
    <property type="molecule type" value="Genomic_DNA"/>
</dbReference>
<reference evidence="3 4" key="1">
    <citation type="submission" date="2015-01" db="EMBL/GenBank/DDBJ databases">
        <title>Draft genome of the acidophilic iron oxidizer Acidithrix ferrooxidans strain Py-F3.</title>
        <authorList>
            <person name="Poehlein A."/>
            <person name="Eisen S."/>
            <person name="Schloemann M."/>
            <person name="Johnson B.D."/>
            <person name="Daniel R."/>
            <person name="Muehling M."/>
        </authorList>
    </citation>
    <scope>NUCLEOTIDE SEQUENCE [LARGE SCALE GENOMIC DNA]</scope>
    <source>
        <strain evidence="3 4">Py-F3</strain>
    </source>
</reference>
<keyword evidence="1" id="KW-0812">Transmembrane</keyword>
<organism evidence="3 4">
    <name type="scientific">Acidithrix ferrooxidans</name>
    <dbReference type="NCBI Taxonomy" id="1280514"/>
    <lineage>
        <taxon>Bacteria</taxon>
        <taxon>Bacillati</taxon>
        <taxon>Actinomycetota</taxon>
        <taxon>Acidimicrobiia</taxon>
        <taxon>Acidimicrobiales</taxon>
        <taxon>Acidimicrobiaceae</taxon>
        <taxon>Acidithrix</taxon>
    </lineage>
</organism>
<evidence type="ECO:0000259" key="2">
    <source>
        <dbReference type="Pfam" id="PF11127"/>
    </source>
</evidence>
<feature type="transmembrane region" description="Helical" evidence="1">
    <location>
        <begin position="21"/>
        <end position="47"/>
    </location>
</feature>
<evidence type="ECO:0000313" key="3">
    <source>
        <dbReference type="EMBL" id="KJF17679.1"/>
    </source>
</evidence>
<feature type="domain" description="Inner membrane protein YgaP-like transmembrane" evidence="2">
    <location>
        <begin position="9"/>
        <end position="59"/>
    </location>
</feature>
<dbReference type="Proteomes" id="UP000032360">
    <property type="component" value="Unassembled WGS sequence"/>
</dbReference>
<sequence>MKFITFMNSTTGRSSRIIAGLILIFAGLIPGKAWIVISIVGLVPFVAGMANKCILIPLIHNTPSNRGVSDGGDPKSLS</sequence>
<keyword evidence="1" id="KW-1133">Transmembrane helix</keyword>
<dbReference type="AlphaFoldDB" id="A0A0D8HIJ2"/>
<dbReference type="Pfam" id="PF11127">
    <property type="entry name" value="YgaP-like_TM"/>
    <property type="match status" value="1"/>
</dbReference>
<evidence type="ECO:0000256" key="1">
    <source>
        <dbReference type="SAM" id="Phobius"/>
    </source>
</evidence>
<name>A0A0D8HIJ2_9ACTN</name>
<protein>
    <recommendedName>
        <fullName evidence="2">Inner membrane protein YgaP-like transmembrane domain-containing protein</fullName>
    </recommendedName>
</protein>
<evidence type="ECO:0000313" key="4">
    <source>
        <dbReference type="Proteomes" id="UP000032360"/>
    </source>
</evidence>
<dbReference type="InterPro" id="IPR021309">
    <property type="entry name" value="YgaP-like_TM"/>
</dbReference>
<comment type="caution">
    <text evidence="3">The sequence shown here is derived from an EMBL/GenBank/DDBJ whole genome shotgun (WGS) entry which is preliminary data.</text>
</comment>
<proteinExistence type="predicted"/>
<gene>
    <name evidence="3" type="ORF">AXFE_13870</name>
</gene>
<accession>A0A0D8HIJ2</accession>
<keyword evidence="4" id="KW-1185">Reference proteome</keyword>